<sequence length="114" mass="12863">MEAEVEEQPKAQIRKMGPKGAKQDVQKDAVMFETGGRGESMLDRRCKIPLPTQRMMASGPTNGPQISYYPWNTGGRIEARQKERGEQQAVKAKKQPNEIHNRRKSNEEAGIVQL</sequence>
<evidence type="ECO:0000313" key="2">
    <source>
        <dbReference type="EMBL" id="VDM72210.1"/>
    </source>
</evidence>
<protein>
    <submittedName>
        <fullName evidence="2">Uncharacterized protein</fullName>
    </submittedName>
</protein>
<dbReference type="EMBL" id="UYYB01024242">
    <property type="protein sequence ID" value="VDM72210.1"/>
    <property type="molecule type" value="Genomic_DNA"/>
</dbReference>
<dbReference type="AlphaFoldDB" id="A0A3P7IGX2"/>
<proteinExistence type="predicted"/>
<gene>
    <name evidence="2" type="ORF">SVUK_LOCUS7208</name>
</gene>
<feature type="region of interest" description="Disordered" evidence="1">
    <location>
        <begin position="80"/>
        <end position="114"/>
    </location>
</feature>
<evidence type="ECO:0000256" key="1">
    <source>
        <dbReference type="SAM" id="MobiDB-lite"/>
    </source>
</evidence>
<keyword evidence="3" id="KW-1185">Reference proteome</keyword>
<evidence type="ECO:0000313" key="3">
    <source>
        <dbReference type="Proteomes" id="UP000270094"/>
    </source>
</evidence>
<feature type="compositionally biased region" description="Basic and acidic residues" evidence="1">
    <location>
        <begin position="95"/>
        <end position="107"/>
    </location>
</feature>
<organism evidence="2 3">
    <name type="scientific">Strongylus vulgaris</name>
    <name type="common">Blood worm</name>
    <dbReference type="NCBI Taxonomy" id="40348"/>
    <lineage>
        <taxon>Eukaryota</taxon>
        <taxon>Metazoa</taxon>
        <taxon>Ecdysozoa</taxon>
        <taxon>Nematoda</taxon>
        <taxon>Chromadorea</taxon>
        <taxon>Rhabditida</taxon>
        <taxon>Rhabditina</taxon>
        <taxon>Rhabditomorpha</taxon>
        <taxon>Strongyloidea</taxon>
        <taxon>Strongylidae</taxon>
        <taxon>Strongylus</taxon>
    </lineage>
</organism>
<name>A0A3P7IGX2_STRVU</name>
<accession>A0A3P7IGX2</accession>
<dbReference type="OrthoDB" id="5874002at2759"/>
<reference evidence="2 3" key="1">
    <citation type="submission" date="2018-11" db="EMBL/GenBank/DDBJ databases">
        <authorList>
            <consortium name="Pathogen Informatics"/>
        </authorList>
    </citation>
    <scope>NUCLEOTIDE SEQUENCE [LARGE SCALE GENOMIC DNA]</scope>
</reference>
<dbReference type="Proteomes" id="UP000270094">
    <property type="component" value="Unassembled WGS sequence"/>
</dbReference>
<feature type="region of interest" description="Disordered" evidence="1">
    <location>
        <begin position="1"/>
        <end position="26"/>
    </location>
</feature>